<dbReference type="Pfam" id="PF13287">
    <property type="entry name" value="Fn3_assoc"/>
    <property type="match status" value="1"/>
</dbReference>
<dbReference type="Pfam" id="PF04465">
    <property type="entry name" value="DUF499"/>
    <property type="match status" value="1"/>
</dbReference>
<keyword evidence="2" id="KW-1185">Reference proteome</keyword>
<accession>A0A0K1PGK8</accession>
<dbReference type="KEGG" id="vin:AKJ08_3029"/>
<protein>
    <submittedName>
        <fullName evidence="1">Uncharacterized protein</fullName>
    </submittedName>
</protein>
<organism evidence="1 2">
    <name type="scientific">Vulgatibacter incomptus</name>
    <dbReference type="NCBI Taxonomy" id="1391653"/>
    <lineage>
        <taxon>Bacteria</taxon>
        <taxon>Pseudomonadati</taxon>
        <taxon>Myxococcota</taxon>
        <taxon>Myxococcia</taxon>
        <taxon>Myxococcales</taxon>
        <taxon>Cystobacterineae</taxon>
        <taxon>Vulgatibacteraceae</taxon>
        <taxon>Vulgatibacter</taxon>
    </lineage>
</organism>
<evidence type="ECO:0000313" key="1">
    <source>
        <dbReference type="EMBL" id="AKU92642.1"/>
    </source>
</evidence>
<dbReference type="Proteomes" id="UP000055590">
    <property type="component" value="Chromosome"/>
</dbReference>
<gene>
    <name evidence="1" type="ORF">AKJ08_3029</name>
</gene>
<proteinExistence type="predicted"/>
<dbReference type="STRING" id="1391653.AKJ08_3029"/>
<dbReference type="AlphaFoldDB" id="A0A0K1PGK8"/>
<dbReference type="EMBL" id="CP012332">
    <property type="protein sequence ID" value="AKU92642.1"/>
    <property type="molecule type" value="Genomic_DNA"/>
</dbReference>
<reference evidence="1 2" key="1">
    <citation type="submission" date="2015-08" db="EMBL/GenBank/DDBJ databases">
        <authorList>
            <person name="Babu N.S."/>
            <person name="Beckwith C.J."/>
            <person name="Beseler K.G."/>
            <person name="Brison A."/>
            <person name="Carone J.V."/>
            <person name="Caskin T.P."/>
            <person name="Diamond M."/>
            <person name="Durham M.E."/>
            <person name="Foxe J.M."/>
            <person name="Go M."/>
            <person name="Henderson B.A."/>
            <person name="Jones I.B."/>
            <person name="McGettigan J.A."/>
            <person name="Micheletti S.J."/>
            <person name="Nasrallah M.E."/>
            <person name="Ortiz D."/>
            <person name="Piller C.R."/>
            <person name="Privatt S.R."/>
            <person name="Schneider S.L."/>
            <person name="Sharp S."/>
            <person name="Smith T.C."/>
            <person name="Stanton J.D."/>
            <person name="Ullery H.E."/>
            <person name="Wilson R.J."/>
            <person name="Serrano M.G."/>
            <person name="Buck G."/>
            <person name="Lee V."/>
            <person name="Wang Y."/>
            <person name="Carvalho R."/>
            <person name="Voegtly L."/>
            <person name="Shi R."/>
            <person name="Duckworth R."/>
            <person name="Johnson A."/>
            <person name="Loviza R."/>
            <person name="Walstead R."/>
            <person name="Shah Z."/>
            <person name="Kiflezghi M."/>
            <person name="Wade K."/>
            <person name="Ball S.L."/>
            <person name="Bradley K.W."/>
            <person name="Asai D.J."/>
            <person name="Bowman C.A."/>
            <person name="Russell D.A."/>
            <person name="Pope W.H."/>
            <person name="Jacobs-Sera D."/>
            <person name="Hendrix R.W."/>
            <person name="Hatfull G.F."/>
        </authorList>
    </citation>
    <scope>NUCLEOTIDE SEQUENCE [LARGE SCALE GENOMIC DNA]</scope>
    <source>
        <strain evidence="1 2">DSM 27710</strain>
    </source>
</reference>
<dbReference type="InterPro" id="IPR026876">
    <property type="entry name" value="Fn3_assoc_repeat"/>
</dbReference>
<name>A0A0K1PGK8_9BACT</name>
<sequence>MQIASLKRFSAHGLECPAPSSFEERRTRSQTGALMSLSTLCKPRASVFERDRRATVLNLDTFLDGRVSGEEFFRENYFTAGMDTLVQTCFRHLSGRSGSSTFLLSQAMGGGKTHSMIGLGLLARDPALRRSVLGDADPAPNLGKVRVIGFQGRNTGTDFGIWGALADQIGRRDHFHRFYAPLSAPSPGGWKELLKDQPTIILLDELPPYMVHARSVSIGASDLSAVTAVALSNLLVAVSDLDNVCVIISDLGGTAWGEGGTAITGSIKSFERETNRIAVNITPVNPQGDELYHILRCRLFDGVPAKEDVERVARTYRDAHAEAVKMGLTTTQSESLYQQILDSYPFHPAWRDLVGRFKENEGFQQTRGVIRLMQMLIGNLWTTGQADRSDLVHPYDLDLANDEIAGEVRTINQHLTPAIANDISDRGHAEAEEIDKKTGTTDGTDAARLLLVASLSTIPNALHGLREFELYDILQRPGRDLSSFKSAVLDVLETRAWYLHRSPDQRLFFKNQQNLAAKLRTYAQALHKEIVLKELRTFLEKRFEPQLKDAYQSLAVLPAMDEVELDQDRVVLILTEPRGGEGGLALSSEWQAWWQNQTFKNRVVFLTGSRLVMQNVNDCARQYRALQSIEDELRTDSTPPNDPQWKVLDGLRDRIGNQLGSALTQAFDTLIYPSINEKLRPQGISFEFRGNSLSGEDAVRKALKEAQKLETDTTSDTFRARAEARLFTAKSMLWSEVRRKAATSTNWPFHSAKALEDLKVDTVKKGHWRDQANYVEKGPFPKAKTSVAIEVLGRNDETGVTWLRIDPLHGDTVYFEKGDSIPTTASPKVDDFQRFEASGLRYRFICVDSRGEHPDGDPVDWKGRIVVRYQIDQANGRVKLQAIPKGQIRYSTDGGSPENGATYEGPFVPPDSCRMVLAVAEAQGIKSEPLQVSMPRRHEDGRPKFEVKANAPCRWKKRHRLDATADVWAWLEKLEKHDGTARHLTINAQSEDGGQTLRFQGTHEDGYPAAALRVLFEQVQSVVGGHSLRLDVLAVNFAAGQNLLDWIASDRAELQPNEVEQVYAHV</sequence>
<evidence type="ECO:0000313" key="2">
    <source>
        <dbReference type="Proteomes" id="UP000055590"/>
    </source>
</evidence>
<dbReference type="PATRIC" id="fig|1391653.3.peg.3158"/>
<dbReference type="InterPro" id="IPR007555">
    <property type="entry name" value="DUF499"/>
</dbReference>